<organism evidence="1 2">
    <name type="scientific">Xenorhabdus poinarii G6</name>
    <dbReference type="NCBI Taxonomy" id="1354304"/>
    <lineage>
        <taxon>Bacteria</taxon>
        <taxon>Pseudomonadati</taxon>
        <taxon>Pseudomonadota</taxon>
        <taxon>Gammaproteobacteria</taxon>
        <taxon>Enterobacterales</taxon>
        <taxon>Morganellaceae</taxon>
        <taxon>Xenorhabdus</taxon>
    </lineage>
</organism>
<proteinExistence type="predicted"/>
<sequence length="50" mass="5400">MFYSCIIGNPASLTKPIDKSSPLLVMTINGNELIECISRKLVGEFVAANT</sequence>
<name>A0A068R2L4_9GAMM</name>
<dbReference type="KEGG" id="xpo:XPG1_0705"/>
<reference evidence="1 2" key="1">
    <citation type="submission" date="2013-07" db="EMBL/GenBank/DDBJ databases">
        <authorList>
            <person name="Genoscope - CEA"/>
        </authorList>
    </citation>
    <scope>NUCLEOTIDE SEQUENCE [LARGE SCALE GENOMIC DNA]</scope>
    <source>
        <strain evidence="1 2">G6</strain>
    </source>
</reference>
<protein>
    <submittedName>
        <fullName evidence="1">Uncharacterized protein</fullName>
    </submittedName>
</protein>
<dbReference type="EMBL" id="FO704551">
    <property type="protein sequence ID" value="CDG20360.1"/>
    <property type="molecule type" value="Genomic_DNA"/>
</dbReference>
<accession>A0A068R2L4</accession>
<keyword evidence="2" id="KW-1185">Reference proteome</keyword>
<dbReference type="AlphaFoldDB" id="A0A068R2L4"/>
<evidence type="ECO:0000313" key="2">
    <source>
        <dbReference type="Proteomes" id="UP000032735"/>
    </source>
</evidence>
<evidence type="ECO:0000313" key="1">
    <source>
        <dbReference type="EMBL" id="CDG20360.1"/>
    </source>
</evidence>
<dbReference type="HOGENOM" id="CLU_3124299_0_0_6"/>
<gene>
    <name evidence="1" type="ORF">XPG1_0705</name>
</gene>
<dbReference type="Proteomes" id="UP000032735">
    <property type="component" value="Chromosome"/>
</dbReference>